<organism evidence="1 2">
    <name type="scientific">Candidatus Azambacteria bacterium RIFCSPHIGHO2_02_46_12</name>
    <dbReference type="NCBI Taxonomy" id="1797295"/>
    <lineage>
        <taxon>Bacteria</taxon>
        <taxon>Candidatus Azamiibacteriota</taxon>
    </lineage>
</organism>
<comment type="caution">
    <text evidence="1">The sequence shown here is derived from an EMBL/GenBank/DDBJ whole genome shotgun (WGS) entry which is preliminary data.</text>
</comment>
<proteinExistence type="predicted"/>
<evidence type="ECO:0000313" key="2">
    <source>
        <dbReference type="Proteomes" id="UP000179184"/>
    </source>
</evidence>
<dbReference type="AlphaFoldDB" id="A0A1F5BJ30"/>
<accession>A0A1F5BJ30</accession>
<sequence>MKKETKNSEIDKILKRHNKEVMRHFDIVAEGIKDEVAIIAEQYGDIRQDISSIKETLNTHTEMIGSMAEDVSIIKADVEFLKGGLKKKVDYEEFAALERRLALVESKIRR</sequence>
<reference evidence="1 2" key="1">
    <citation type="journal article" date="2016" name="Nat. Commun.">
        <title>Thousands of microbial genomes shed light on interconnected biogeochemical processes in an aquifer system.</title>
        <authorList>
            <person name="Anantharaman K."/>
            <person name="Brown C.T."/>
            <person name="Hug L.A."/>
            <person name="Sharon I."/>
            <person name="Castelle C.J."/>
            <person name="Probst A.J."/>
            <person name="Thomas B.C."/>
            <person name="Singh A."/>
            <person name="Wilkins M.J."/>
            <person name="Karaoz U."/>
            <person name="Brodie E.L."/>
            <person name="Williams K.H."/>
            <person name="Hubbard S.S."/>
            <person name="Banfield J.F."/>
        </authorList>
    </citation>
    <scope>NUCLEOTIDE SEQUENCE [LARGE SCALE GENOMIC DNA]</scope>
</reference>
<dbReference type="Proteomes" id="UP000179184">
    <property type="component" value="Unassembled WGS sequence"/>
</dbReference>
<dbReference type="EMBL" id="MEYN01000020">
    <property type="protein sequence ID" value="OGD30618.1"/>
    <property type="molecule type" value="Genomic_DNA"/>
</dbReference>
<protein>
    <submittedName>
        <fullName evidence="1">Uncharacterized protein</fullName>
    </submittedName>
</protein>
<gene>
    <name evidence="1" type="ORF">A2W60_02785</name>
</gene>
<name>A0A1F5BJ30_9BACT</name>
<evidence type="ECO:0000313" key="1">
    <source>
        <dbReference type="EMBL" id="OGD30618.1"/>
    </source>
</evidence>